<evidence type="ECO:0000259" key="1">
    <source>
        <dbReference type="PROSITE" id="PS51903"/>
    </source>
</evidence>
<organism evidence="2">
    <name type="scientific">marine sediment metagenome</name>
    <dbReference type="NCBI Taxonomy" id="412755"/>
    <lineage>
        <taxon>unclassified sequences</taxon>
        <taxon>metagenomes</taxon>
        <taxon>ecological metagenomes</taxon>
    </lineage>
</organism>
<protein>
    <recommendedName>
        <fullName evidence="1">Clp R domain-containing protein</fullName>
    </recommendedName>
</protein>
<dbReference type="Gene3D" id="1.10.1780.10">
    <property type="entry name" value="Clp, N-terminal domain"/>
    <property type="match status" value="1"/>
</dbReference>
<gene>
    <name evidence="2" type="ORF">S06H3_40709</name>
</gene>
<sequence>MSEISRVALFGKLNSLAYKAIEAATVFCKLRGNPYVELVHWFHQILQLPDSDLHQIVRQSGIDPARLAKDLTEALDRLPRGSTSITDLSSHVEEAVERGWVYGSLMFGESQVRTGYLVIGILKTPSLRHALTGLSAEFAKLKVEDHMMLVDPVGQVDAVAAAREQVDRRGAERHQLLRVHRALQALVVLAEQHDQFQLLAVASTQGAVQAGELDEQEARRQGEVFLQQAVALERPRHHRQQRVL</sequence>
<evidence type="ECO:0000313" key="2">
    <source>
        <dbReference type="EMBL" id="GAI39641.1"/>
    </source>
</evidence>
<feature type="domain" description="Clp R" evidence="1">
    <location>
        <begin position="10"/>
        <end position="151"/>
    </location>
</feature>
<reference evidence="2" key="1">
    <citation type="journal article" date="2014" name="Front. Microbiol.">
        <title>High frequency of phylogenetically diverse reductive dehalogenase-homologous genes in deep subseafloor sedimentary metagenomes.</title>
        <authorList>
            <person name="Kawai M."/>
            <person name="Futagami T."/>
            <person name="Toyoda A."/>
            <person name="Takaki Y."/>
            <person name="Nishi S."/>
            <person name="Hori S."/>
            <person name="Arai W."/>
            <person name="Tsubouchi T."/>
            <person name="Morono Y."/>
            <person name="Uchiyama I."/>
            <person name="Ito T."/>
            <person name="Fujiyama A."/>
            <person name="Inagaki F."/>
            <person name="Takami H."/>
        </authorList>
    </citation>
    <scope>NUCLEOTIDE SEQUENCE</scope>
    <source>
        <strain evidence="2">Expedition CK06-06</strain>
    </source>
</reference>
<feature type="non-terminal residue" evidence="2">
    <location>
        <position position="244"/>
    </location>
</feature>
<name>X1PAZ8_9ZZZZ</name>
<proteinExistence type="predicted"/>
<comment type="caution">
    <text evidence="2">The sequence shown here is derived from an EMBL/GenBank/DDBJ whole genome shotgun (WGS) entry which is preliminary data.</text>
</comment>
<dbReference type="Pfam" id="PF02861">
    <property type="entry name" value="Clp_N"/>
    <property type="match status" value="1"/>
</dbReference>
<dbReference type="InterPro" id="IPR036628">
    <property type="entry name" value="Clp_N_dom_sf"/>
</dbReference>
<accession>X1PAZ8</accession>
<dbReference type="AlphaFoldDB" id="X1PAZ8"/>
<dbReference type="PROSITE" id="PS51903">
    <property type="entry name" value="CLP_R"/>
    <property type="match status" value="1"/>
</dbReference>
<dbReference type="EMBL" id="BARV01025008">
    <property type="protein sequence ID" value="GAI39641.1"/>
    <property type="molecule type" value="Genomic_DNA"/>
</dbReference>
<dbReference type="InterPro" id="IPR004176">
    <property type="entry name" value="Clp_R_N"/>
</dbReference>
<dbReference type="SUPFAM" id="SSF81923">
    <property type="entry name" value="Double Clp-N motif"/>
    <property type="match status" value="1"/>
</dbReference>